<gene>
    <name evidence="2" type="ORF">AXG55_06905</name>
</gene>
<keyword evidence="1" id="KW-1133">Transmembrane helix</keyword>
<evidence type="ECO:0000313" key="3">
    <source>
        <dbReference type="Proteomes" id="UP000184731"/>
    </source>
</evidence>
<name>A0A1L4D0C7_9BACT</name>
<dbReference type="EMBL" id="CP017834">
    <property type="protein sequence ID" value="APJ03649.1"/>
    <property type="molecule type" value="Genomic_DNA"/>
</dbReference>
<feature type="transmembrane region" description="Helical" evidence="1">
    <location>
        <begin position="215"/>
        <end position="234"/>
    </location>
</feature>
<organism evidence="2 3">
    <name type="scientific">Silvanigrella aquatica</name>
    <dbReference type="NCBI Taxonomy" id="1915309"/>
    <lineage>
        <taxon>Bacteria</taxon>
        <taxon>Pseudomonadati</taxon>
        <taxon>Bdellovibrionota</taxon>
        <taxon>Oligoflexia</taxon>
        <taxon>Silvanigrellales</taxon>
        <taxon>Silvanigrellaceae</taxon>
        <taxon>Silvanigrella</taxon>
    </lineage>
</organism>
<accession>A0A1L4D0C7</accession>
<evidence type="ECO:0008006" key="4">
    <source>
        <dbReference type="Google" id="ProtNLM"/>
    </source>
</evidence>
<dbReference type="Pfam" id="PF10851">
    <property type="entry name" value="DUF2652"/>
    <property type="match status" value="1"/>
</dbReference>
<dbReference type="RefSeq" id="WP_148697389.1">
    <property type="nucleotide sequence ID" value="NZ_CP017834.1"/>
</dbReference>
<keyword evidence="1" id="KW-0812">Transmembrane</keyword>
<keyword evidence="1" id="KW-0472">Membrane</keyword>
<proteinExistence type="predicted"/>
<dbReference type="OrthoDB" id="3815156at2"/>
<evidence type="ECO:0000256" key="1">
    <source>
        <dbReference type="SAM" id="Phobius"/>
    </source>
</evidence>
<sequence length="242" mass="28429">MNYFESLYKTPLEKEAFLFFADISGYTQYVKIHSRTWSHGQFIISELLNAVIEELNEPLKIAKLEGDAIFFYLLQDININTEFIKKKLMLLFESFKQKKQNLHSVTMCSCPCCSSIQTLKLKLIVHSGKILTYDIKGYQEVSGLDVITLHRLSKNKVNQKEYLLLTEQAFSKILFEGEITFVTGKEKYDEIGEIKTYVHFPNSEGELQEKKTISFIFKFIFEVKMIFITFIIRIKSYFKKKR</sequence>
<dbReference type="Proteomes" id="UP000184731">
    <property type="component" value="Chromosome"/>
</dbReference>
<dbReference type="KEGG" id="saqi:AXG55_06905"/>
<dbReference type="AlphaFoldDB" id="A0A1L4D0C7"/>
<keyword evidence="3" id="KW-1185">Reference proteome</keyword>
<reference evidence="2 3" key="1">
    <citation type="submission" date="2016-10" db="EMBL/GenBank/DDBJ databases">
        <title>Silvanigrella aquatica sp. nov., isolated from a freshwater lake located in the Black Forest, Germany, description of Silvanigrellaceae fam. nov., Silvanigrellales ord. nov., reclassification of the order Bdellovibrionales in the class Oligoflexia, reclassification of the families Bacteriovoracaceae and Halobacteriovoraceae in the new order Bacteriovoracales ord. nov., and reclassification of the family Pseudobacteriovoracaceae in the order Oligoflexiales.</title>
        <authorList>
            <person name="Hahn M.W."/>
            <person name="Schmidt J."/>
            <person name="Koll U."/>
            <person name="Rohde M."/>
            <person name="Verbag S."/>
            <person name="Pitt A."/>
            <person name="Nakai R."/>
            <person name="Naganuma T."/>
            <person name="Lang E."/>
        </authorList>
    </citation>
    <scope>NUCLEOTIDE SEQUENCE [LARGE SCALE GENOMIC DNA]</scope>
    <source>
        <strain evidence="2 3">MWH-Nonnen-W8red</strain>
    </source>
</reference>
<dbReference type="STRING" id="1915309.AXG55_06905"/>
<protein>
    <recommendedName>
        <fullName evidence="4">Guanylate cyclase domain-containing protein</fullName>
    </recommendedName>
</protein>
<dbReference type="InterPro" id="IPR020503">
    <property type="entry name" value="Uncharacterised_Rv2561"/>
</dbReference>
<evidence type="ECO:0000313" key="2">
    <source>
        <dbReference type="EMBL" id="APJ03649.1"/>
    </source>
</evidence>